<proteinExistence type="predicted"/>
<dbReference type="PANTHER" id="PTHR22916:SF65">
    <property type="entry name" value="SLR1065 PROTEIN"/>
    <property type="match status" value="1"/>
</dbReference>
<dbReference type="InterPro" id="IPR029044">
    <property type="entry name" value="Nucleotide-diphossugar_trans"/>
</dbReference>
<keyword evidence="2" id="KW-0808">Transferase</keyword>
<dbReference type="Gene3D" id="3.90.550.10">
    <property type="entry name" value="Spore Coat Polysaccharide Biosynthesis Protein SpsA, Chain A"/>
    <property type="match status" value="1"/>
</dbReference>
<feature type="domain" description="Glycosyltransferase 2-like" evidence="1">
    <location>
        <begin position="7"/>
        <end position="139"/>
    </location>
</feature>
<evidence type="ECO:0000313" key="3">
    <source>
        <dbReference type="Proteomes" id="UP000655016"/>
    </source>
</evidence>
<dbReference type="RefSeq" id="WP_163394407.1">
    <property type="nucleotide sequence ID" value="NZ_BMKP01000004.1"/>
</dbReference>
<dbReference type="SUPFAM" id="SSF53448">
    <property type="entry name" value="Nucleotide-diphospho-sugar transferases"/>
    <property type="match status" value="1"/>
</dbReference>
<keyword evidence="3" id="KW-1185">Reference proteome</keyword>
<sequence length="260" mass="29543">MNNNVITIVTATYNAGKYLEKCLNSIIPQLNNEVELIIIDGGSKDNTIDIIKKYQNHISHFVSEPDKGIYDAWNKGIEKASGNWVMFIGADDQLVPDALESYRQFIYNNGGANDIDLISSKVQMIDENGKTIRIKGWPFLWPMFLKEMTIAHPGALHAKKLFEKYGNYDINYKIVGDYELLLRGKDSLKTLYLDKVSVIMSEGGASDSVKSIKEQYKAVVSTGKQPKYLAFINIAIIYCKFKIKKSFRKIGLNLYLRKSY</sequence>
<dbReference type="CDD" id="cd06433">
    <property type="entry name" value="GT_2_WfgS_like"/>
    <property type="match status" value="1"/>
</dbReference>
<name>A0ABQ1U7I4_9FLAO</name>
<reference evidence="3" key="1">
    <citation type="journal article" date="2019" name="Int. J. Syst. Evol. Microbiol.">
        <title>The Global Catalogue of Microorganisms (GCM) 10K type strain sequencing project: providing services to taxonomists for standard genome sequencing and annotation.</title>
        <authorList>
            <consortium name="The Broad Institute Genomics Platform"/>
            <consortium name="The Broad Institute Genome Sequencing Center for Infectious Disease"/>
            <person name="Wu L."/>
            <person name="Ma J."/>
        </authorList>
    </citation>
    <scope>NUCLEOTIDE SEQUENCE [LARGE SCALE GENOMIC DNA]</scope>
    <source>
        <strain evidence="3">CGMCC 1.16060</strain>
    </source>
</reference>
<dbReference type="PANTHER" id="PTHR22916">
    <property type="entry name" value="GLYCOSYLTRANSFERASE"/>
    <property type="match status" value="1"/>
</dbReference>
<comment type="caution">
    <text evidence="2">The sequence shown here is derived from an EMBL/GenBank/DDBJ whole genome shotgun (WGS) entry which is preliminary data.</text>
</comment>
<gene>
    <name evidence="2" type="ORF">GCM10011518_22260</name>
</gene>
<dbReference type="Proteomes" id="UP000655016">
    <property type="component" value="Unassembled WGS sequence"/>
</dbReference>
<dbReference type="Pfam" id="PF00535">
    <property type="entry name" value="Glycos_transf_2"/>
    <property type="match status" value="1"/>
</dbReference>
<evidence type="ECO:0000259" key="1">
    <source>
        <dbReference type="Pfam" id="PF00535"/>
    </source>
</evidence>
<dbReference type="GO" id="GO:0016740">
    <property type="term" value="F:transferase activity"/>
    <property type="evidence" value="ECO:0007669"/>
    <property type="project" value="UniProtKB-KW"/>
</dbReference>
<protein>
    <submittedName>
        <fullName evidence="2">Glycosyl transferase</fullName>
    </submittedName>
</protein>
<accession>A0ABQ1U7I4</accession>
<evidence type="ECO:0000313" key="2">
    <source>
        <dbReference type="EMBL" id="GGF12559.1"/>
    </source>
</evidence>
<dbReference type="InterPro" id="IPR001173">
    <property type="entry name" value="Glyco_trans_2-like"/>
</dbReference>
<organism evidence="2 3">
    <name type="scientific">Flavobacterium limi</name>
    <dbReference type="NCBI Taxonomy" id="2045105"/>
    <lineage>
        <taxon>Bacteria</taxon>
        <taxon>Pseudomonadati</taxon>
        <taxon>Bacteroidota</taxon>
        <taxon>Flavobacteriia</taxon>
        <taxon>Flavobacteriales</taxon>
        <taxon>Flavobacteriaceae</taxon>
        <taxon>Flavobacterium</taxon>
    </lineage>
</organism>
<dbReference type="EMBL" id="BMKP01000004">
    <property type="protein sequence ID" value="GGF12559.1"/>
    <property type="molecule type" value="Genomic_DNA"/>
</dbReference>